<proteinExistence type="predicted"/>
<keyword evidence="3" id="KW-1185">Reference proteome</keyword>
<evidence type="ECO:0000256" key="1">
    <source>
        <dbReference type="SAM" id="Phobius"/>
    </source>
</evidence>
<protein>
    <submittedName>
        <fullName evidence="2">Uncharacterized protein</fullName>
    </submittedName>
</protein>
<keyword evidence="1" id="KW-0472">Membrane</keyword>
<dbReference type="AlphaFoldDB" id="A0A7G9SNH7"/>
<accession>A0A7G9SNH7</accession>
<reference evidence="2 3" key="1">
    <citation type="submission" date="2020-08" db="EMBL/GenBank/DDBJ databases">
        <title>Genome sequence of Thermomonas carbonis KCTC 42013T.</title>
        <authorList>
            <person name="Hyun D.-W."/>
            <person name="Bae J.-W."/>
        </authorList>
    </citation>
    <scope>NUCLEOTIDE SEQUENCE [LARGE SCALE GENOMIC DNA]</scope>
    <source>
        <strain evidence="2 3">KCTC 42013</strain>
    </source>
</reference>
<dbReference type="RefSeq" id="WP_187551923.1">
    <property type="nucleotide sequence ID" value="NZ_CP060719.1"/>
</dbReference>
<keyword evidence="1" id="KW-0812">Transmembrane</keyword>
<keyword evidence="1" id="KW-1133">Transmembrane helix</keyword>
<sequence>MQLKAFKASNAAAALLPMAFVLAGIVLSPLFFACAFLAFGAQIAKTNKGLGLGVGALGLVYFMLVFGYGTGKDLALRDNARQASQGTLGSP</sequence>
<gene>
    <name evidence="2" type="ORF">H9L16_12055</name>
</gene>
<organism evidence="2 3">
    <name type="scientific">Thermomonas carbonis</name>
    <dbReference type="NCBI Taxonomy" id="1463158"/>
    <lineage>
        <taxon>Bacteria</taxon>
        <taxon>Pseudomonadati</taxon>
        <taxon>Pseudomonadota</taxon>
        <taxon>Gammaproteobacteria</taxon>
        <taxon>Lysobacterales</taxon>
        <taxon>Lysobacteraceae</taxon>
        <taxon>Thermomonas</taxon>
    </lineage>
</organism>
<feature type="transmembrane region" description="Helical" evidence="1">
    <location>
        <begin position="50"/>
        <end position="71"/>
    </location>
</feature>
<dbReference type="Proteomes" id="UP000515804">
    <property type="component" value="Chromosome"/>
</dbReference>
<dbReference type="EMBL" id="CP060719">
    <property type="protein sequence ID" value="QNN69402.1"/>
    <property type="molecule type" value="Genomic_DNA"/>
</dbReference>
<dbReference type="KEGG" id="tcn:H9L16_12055"/>
<evidence type="ECO:0000313" key="2">
    <source>
        <dbReference type="EMBL" id="QNN69402.1"/>
    </source>
</evidence>
<evidence type="ECO:0000313" key="3">
    <source>
        <dbReference type="Proteomes" id="UP000515804"/>
    </source>
</evidence>
<dbReference type="PROSITE" id="PS51257">
    <property type="entry name" value="PROKAR_LIPOPROTEIN"/>
    <property type="match status" value="1"/>
</dbReference>
<name>A0A7G9SNH7_9GAMM</name>